<dbReference type="InterPro" id="IPR001155">
    <property type="entry name" value="OxRdtase_FMN_N"/>
</dbReference>
<evidence type="ECO:0000256" key="2">
    <source>
        <dbReference type="ARBA" id="ARBA00023002"/>
    </source>
</evidence>
<dbReference type="Pfam" id="PF00724">
    <property type="entry name" value="Oxidored_FMN"/>
    <property type="match status" value="1"/>
</dbReference>
<dbReference type="PANTHER" id="PTHR43656:SF2">
    <property type="entry name" value="BINDING OXIDOREDUCTASE, PUTATIVE (AFU_ORTHOLOGUE AFUA_2G08260)-RELATED"/>
    <property type="match status" value="1"/>
</dbReference>
<protein>
    <submittedName>
        <fullName evidence="4">NADH:flavin oxidoreductase/NADH oxidase family protein</fullName>
    </submittedName>
</protein>
<keyword evidence="5" id="KW-1185">Reference proteome</keyword>
<dbReference type="PANTHER" id="PTHR43656">
    <property type="entry name" value="BINDING OXIDOREDUCTASE, PUTATIVE (AFU_ORTHOLOGUE AFUA_2G08260)-RELATED"/>
    <property type="match status" value="1"/>
</dbReference>
<dbReference type="GO" id="GO:0016491">
    <property type="term" value="F:oxidoreductase activity"/>
    <property type="evidence" value="ECO:0007669"/>
    <property type="project" value="UniProtKB-KW"/>
</dbReference>
<evidence type="ECO:0000313" key="5">
    <source>
        <dbReference type="Proteomes" id="UP000504693"/>
    </source>
</evidence>
<dbReference type="Gene3D" id="3.20.20.70">
    <property type="entry name" value="Aldolase class I"/>
    <property type="match status" value="1"/>
</dbReference>
<dbReference type="InterPro" id="IPR051799">
    <property type="entry name" value="NADH_flavin_oxidoreductase"/>
</dbReference>
<keyword evidence="2" id="KW-0560">Oxidoreductase</keyword>
<dbReference type="CDD" id="cd04733">
    <property type="entry name" value="OYE_like_2_FMN"/>
    <property type="match status" value="1"/>
</dbReference>
<gene>
    <name evidence="4" type="ORF">HQR01_13215</name>
</gene>
<dbReference type="InterPro" id="IPR013785">
    <property type="entry name" value="Aldolase_TIM"/>
</dbReference>
<accession>A0A7D4CE50</accession>
<organism evidence="4 5">
    <name type="scientific">Erythrobacter mangrovi</name>
    <dbReference type="NCBI Taxonomy" id="2739433"/>
    <lineage>
        <taxon>Bacteria</taxon>
        <taxon>Pseudomonadati</taxon>
        <taxon>Pseudomonadota</taxon>
        <taxon>Alphaproteobacteria</taxon>
        <taxon>Sphingomonadales</taxon>
        <taxon>Erythrobacteraceae</taxon>
        <taxon>Erythrobacter/Porphyrobacter group</taxon>
        <taxon>Erythrobacter</taxon>
    </lineage>
</organism>
<name>A0A7D4CE50_9SPHN</name>
<proteinExistence type="predicted"/>
<reference evidence="4 5" key="1">
    <citation type="submission" date="2020-05" db="EMBL/GenBank/DDBJ databases">
        <title>Erythrobacter mangrovi sp. nov., isolated from rhizosphere soil of mangrove plant (Kandelia candel).</title>
        <authorList>
            <person name="Ye Y.H."/>
        </authorList>
    </citation>
    <scope>NUCLEOTIDE SEQUENCE [LARGE SCALE GENOMIC DNA]</scope>
    <source>
        <strain evidence="4 5">EB310</strain>
    </source>
</reference>
<dbReference type="KEGG" id="emv:HQR01_13215"/>
<feature type="domain" description="NADH:flavin oxidoreductase/NADH oxidase N-terminal" evidence="3">
    <location>
        <begin position="17"/>
        <end position="348"/>
    </location>
</feature>
<dbReference type="AlphaFoldDB" id="A0A7D4CE50"/>
<evidence type="ECO:0000256" key="1">
    <source>
        <dbReference type="ARBA" id="ARBA00022630"/>
    </source>
</evidence>
<keyword evidence="1" id="KW-0285">Flavoprotein</keyword>
<sequence>MGVTLGSSLELPCGAVLPNRISKAAMTEGLAKPDGRPTPELERLYGIWSDGGAGMLLSGNIIVDKDHLERPGNVVIEREPDADMTARLASWARAATRGGNHFWAQISHGGRQTQKLVNPRPKSSSDVQLALPGGQFAKPTPLTREEIADLVNRWAVAARACQEAGFTGVQIHGAHGYLISQFLSPRVNLRSDDYGGSLENRARFLLEIVRAVRDAVGPAFPISVKLNSADFQKGGFDFGDSLRVVQWLEAASVDLIEISGGTYEQPRLLGIEGQEAVEAQNVAPSTAAREAYFVDFAKAMQAEVSVPLMVTGGFRTRAAMEEALASGAADVIGIGRPMCVDTDAPAQLLAGAERLARYEDNLDLLPEWLGFLKRLQMMKAINGFAGIYWFYEQIWLLGHHGRVDRDLSVFKAFRIVDARNRRIMKERRAL</sequence>
<dbReference type="EMBL" id="CP053921">
    <property type="protein sequence ID" value="QKG72249.1"/>
    <property type="molecule type" value="Genomic_DNA"/>
</dbReference>
<dbReference type="RefSeq" id="WP_173215331.1">
    <property type="nucleotide sequence ID" value="NZ_CP053921.1"/>
</dbReference>
<dbReference type="Proteomes" id="UP000504693">
    <property type="component" value="Chromosome"/>
</dbReference>
<dbReference type="GO" id="GO:0010181">
    <property type="term" value="F:FMN binding"/>
    <property type="evidence" value="ECO:0007669"/>
    <property type="project" value="InterPro"/>
</dbReference>
<evidence type="ECO:0000313" key="4">
    <source>
        <dbReference type="EMBL" id="QKG72249.1"/>
    </source>
</evidence>
<evidence type="ECO:0000259" key="3">
    <source>
        <dbReference type="Pfam" id="PF00724"/>
    </source>
</evidence>
<dbReference type="SUPFAM" id="SSF51395">
    <property type="entry name" value="FMN-linked oxidoreductases"/>
    <property type="match status" value="1"/>
</dbReference>